<organism evidence="2 3">
    <name type="scientific">Chitinophaga barathri</name>
    <dbReference type="NCBI Taxonomy" id="1647451"/>
    <lineage>
        <taxon>Bacteria</taxon>
        <taxon>Pseudomonadati</taxon>
        <taxon>Bacteroidota</taxon>
        <taxon>Chitinophagia</taxon>
        <taxon>Chitinophagales</taxon>
        <taxon>Chitinophagaceae</taxon>
        <taxon>Chitinophaga</taxon>
    </lineage>
</organism>
<feature type="transmembrane region" description="Helical" evidence="1">
    <location>
        <begin position="183"/>
        <end position="201"/>
    </location>
</feature>
<reference evidence="3" key="1">
    <citation type="submission" date="2018-11" db="EMBL/GenBank/DDBJ databases">
        <title>Chitinophaga lutea sp.nov., isolate from arsenic contaminated soil.</title>
        <authorList>
            <person name="Zong Y."/>
        </authorList>
    </citation>
    <scope>NUCLEOTIDE SEQUENCE [LARGE SCALE GENOMIC DNA]</scope>
    <source>
        <strain evidence="3">YLT18</strain>
    </source>
</reference>
<evidence type="ECO:0000313" key="3">
    <source>
        <dbReference type="Proteomes" id="UP000279089"/>
    </source>
</evidence>
<proteinExistence type="predicted"/>
<comment type="caution">
    <text evidence="2">The sequence shown here is derived from an EMBL/GenBank/DDBJ whole genome shotgun (WGS) entry which is preliminary data.</text>
</comment>
<feature type="transmembrane region" description="Helical" evidence="1">
    <location>
        <begin position="97"/>
        <end position="118"/>
    </location>
</feature>
<feature type="transmembrane region" description="Helical" evidence="1">
    <location>
        <begin position="59"/>
        <end position="77"/>
    </location>
</feature>
<protein>
    <submittedName>
        <fullName evidence="2">DUF1361 domain-containing protein</fullName>
    </submittedName>
</protein>
<evidence type="ECO:0000313" key="2">
    <source>
        <dbReference type="EMBL" id="RPD41983.1"/>
    </source>
</evidence>
<keyword evidence="1" id="KW-1133">Transmembrane helix</keyword>
<dbReference type="RefSeq" id="WP_120514957.1">
    <property type="nucleotide sequence ID" value="NZ_QXZY01000002.1"/>
</dbReference>
<dbReference type="InterPro" id="IPR009793">
    <property type="entry name" value="DUF1361"/>
</dbReference>
<keyword evidence="3" id="KW-1185">Reference proteome</keyword>
<gene>
    <name evidence="2" type="ORF">EG028_07445</name>
</gene>
<dbReference type="AlphaFoldDB" id="A0A3N4N303"/>
<sequence length="210" mass="24272">MKQIEKMLLLSISFMCLLLAGRMLYTQSLTYVFLAWNTFLALIPLMMSRRLKPGEKLHWRNILKLAGWLLFFPNAPYLLTDLFHFHSAPPVPVWYDLFLLSTAAWNGLWLGMISLMRVEQFLAGCLTSRPVYLCLGAASLLCGYGIYIGRFLRFNSWDVFTAPYALLQNMAGHFIHPFHHAEVWAFTALFAMMFGLFYYTLKMLRSSALC</sequence>
<feature type="transmembrane region" description="Helical" evidence="1">
    <location>
        <begin position="130"/>
        <end position="149"/>
    </location>
</feature>
<feature type="transmembrane region" description="Helical" evidence="1">
    <location>
        <begin position="7"/>
        <end position="25"/>
    </location>
</feature>
<dbReference type="EMBL" id="RMBX01000003">
    <property type="protein sequence ID" value="RPD41983.1"/>
    <property type="molecule type" value="Genomic_DNA"/>
</dbReference>
<evidence type="ECO:0000256" key="1">
    <source>
        <dbReference type="SAM" id="Phobius"/>
    </source>
</evidence>
<accession>A0A3N4N303</accession>
<keyword evidence="1" id="KW-0812">Transmembrane</keyword>
<dbReference type="Pfam" id="PF07099">
    <property type="entry name" value="DUF1361"/>
    <property type="match status" value="1"/>
</dbReference>
<feature type="transmembrane region" description="Helical" evidence="1">
    <location>
        <begin position="31"/>
        <end position="47"/>
    </location>
</feature>
<dbReference type="Proteomes" id="UP000279089">
    <property type="component" value="Unassembled WGS sequence"/>
</dbReference>
<name>A0A3N4N303_9BACT</name>
<dbReference type="OrthoDB" id="4540541at2"/>
<keyword evidence="1" id="KW-0472">Membrane</keyword>